<protein>
    <submittedName>
        <fullName evidence="2">Uncharacterized protein</fullName>
    </submittedName>
</protein>
<dbReference type="AlphaFoldDB" id="A0A8T4KU62"/>
<feature type="transmembrane region" description="Helical" evidence="1">
    <location>
        <begin position="40"/>
        <end position="61"/>
    </location>
</feature>
<proteinExistence type="predicted"/>
<feature type="transmembrane region" description="Helical" evidence="1">
    <location>
        <begin position="73"/>
        <end position="91"/>
    </location>
</feature>
<keyword evidence="1" id="KW-0812">Transmembrane</keyword>
<dbReference type="EMBL" id="JAGVWD010000006">
    <property type="protein sequence ID" value="MBS3057082.1"/>
    <property type="molecule type" value="Genomic_DNA"/>
</dbReference>
<evidence type="ECO:0000313" key="2">
    <source>
        <dbReference type="EMBL" id="MBS3057082.1"/>
    </source>
</evidence>
<gene>
    <name evidence="2" type="ORF">J4415_00465</name>
</gene>
<feature type="transmembrane region" description="Helical" evidence="1">
    <location>
        <begin position="6"/>
        <end position="28"/>
    </location>
</feature>
<organism evidence="2 3">
    <name type="scientific">Candidatus Iainarchaeum sp</name>
    <dbReference type="NCBI Taxonomy" id="3101447"/>
    <lineage>
        <taxon>Archaea</taxon>
        <taxon>Candidatus Iainarchaeota</taxon>
        <taxon>Candidatus Iainarchaeia</taxon>
        <taxon>Candidatus Iainarchaeales</taxon>
        <taxon>Candidatus Iainarchaeaceae</taxon>
        <taxon>Candidatus Iainarchaeum</taxon>
    </lineage>
</organism>
<keyword evidence="1" id="KW-1133">Transmembrane helix</keyword>
<comment type="caution">
    <text evidence="2">The sequence shown here is derived from an EMBL/GenBank/DDBJ whole genome shotgun (WGS) entry which is preliminary data.</text>
</comment>
<keyword evidence="1" id="KW-0472">Membrane</keyword>
<accession>A0A8T4KU62</accession>
<reference evidence="2" key="2">
    <citation type="submission" date="2021-05" db="EMBL/GenBank/DDBJ databases">
        <title>Protein family content uncovers lineage relationships and bacterial pathway maintenance mechanisms in DPANN archaea.</title>
        <authorList>
            <person name="Castelle C.J."/>
            <person name="Meheust R."/>
            <person name="Jaffe A.L."/>
            <person name="Seitz K."/>
            <person name="Gong X."/>
            <person name="Baker B.J."/>
            <person name="Banfield J.F."/>
        </authorList>
    </citation>
    <scope>NUCLEOTIDE SEQUENCE</scope>
    <source>
        <strain evidence="2">RIFCSPHIGHO2_01_FULL_AR10_44_11</strain>
    </source>
</reference>
<evidence type="ECO:0000256" key="1">
    <source>
        <dbReference type="SAM" id="Phobius"/>
    </source>
</evidence>
<sequence>MNVDGLLLALYILSGAASIGYLMLRASWPAVRALRERAKLAYSVLAGVSFGALVIAAGLLLETAISIPFEKTFLYLLAFAFFASFLALNVYRKLKPRKKIRVVVPVDYISAGAVAKRAFRKLKNKKRKKGRK</sequence>
<reference evidence="2" key="1">
    <citation type="submission" date="2021-03" db="EMBL/GenBank/DDBJ databases">
        <authorList>
            <person name="Jaffe A."/>
        </authorList>
    </citation>
    <scope>NUCLEOTIDE SEQUENCE</scope>
    <source>
        <strain evidence="2">RIFCSPHIGHO2_01_FULL_AR10_44_11</strain>
    </source>
</reference>
<name>A0A8T4KU62_9ARCH</name>
<dbReference type="Proteomes" id="UP000677687">
    <property type="component" value="Unassembled WGS sequence"/>
</dbReference>
<evidence type="ECO:0000313" key="3">
    <source>
        <dbReference type="Proteomes" id="UP000677687"/>
    </source>
</evidence>